<accession>A0ABT6BBE3</accession>
<keyword evidence="6 10" id="KW-0547">Nucleotide-binding</keyword>
<keyword evidence="4 10" id="KW-0808">Transferase</keyword>
<evidence type="ECO:0000256" key="5">
    <source>
        <dbReference type="ARBA" id="ARBA00022694"/>
    </source>
</evidence>
<feature type="binding site" evidence="10">
    <location>
        <begin position="14"/>
        <end position="21"/>
    </location>
    <ligand>
        <name>ATP</name>
        <dbReference type="ChEBI" id="CHEBI:30616"/>
    </ligand>
</feature>
<keyword evidence="7 10" id="KW-0067">ATP-binding</keyword>
<evidence type="ECO:0000256" key="2">
    <source>
        <dbReference type="ARBA" id="ARBA00003213"/>
    </source>
</evidence>
<name>A0ABT6BBE3_9GAMM</name>
<evidence type="ECO:0000256" key="10">
    <source>
        <dbReference type="HAMAP-Rule" id="MF_00185"/>
    </source>
</evidence>
<comment type="subunit">
    <text evidence="10">Monomer.</text>
</comment>
<comment type="function">
    <text evidence="2 10 12">Catalyzes the transfer of a dimethylallyl group onto the adenine at position 37 in tRNAs that read codons beginning with uridine, leading to the formation of N6-(dimethylallyl)adenosine (i(6)A).</text>
</comment>
<dbReference type="RefSeq" id="WP_320549941.1">
    <property type="nucleotide sequence ID" value="NZ_JAQLOK010000001.1"/>
</dbReference>
<feature type="region of interest" description="Interaction with substrate tRNA" evidence="10">
    <location>
        <begin position="39"/>
        <end position="42"/>
    </location>
</feature>
<dbReference type="PANTHER" id="PTHR11088">
    <property type="entry name" value="TRNA DIMETHYLALLYLTRANSFERASE"/>
    <property type="match status" value="1"/>
</dbReference>
<evidence type="ECO:0000256" key="12">
    <source>
        <dbReference type="RuleBase" id="RU003784"/>
    </source>
</evidence>
<dbReference type="InterPro" id="IPR039657">
    <property type="entry name" value="Dimethylallyltransferase"/>
</dbReference>
<comment type="similarity">
    <text evidence="3 10 13">Belongs to the IPP transferase family.</text>
</comment>
<evidence type="ECO:0000256" key="8">
    <source>
        <dbReference type="ARBA" id="ARBA00022842"/>
    </source>
</evidence>
<sequence>MSEDSRPLAIFLMGPTASGKTALACALADRFPVGLVSVDSALVYRGLDIGSAKPDAATLERYPHALIDIRDPSQPYSAADFATDAREAMQRVTRAGRVPLLVGGTGLYFRALQRGLSALPEADPAVRERLAAEAARVGWTALHARMAAADPQAGERIRPGDAQRIQRALEVMELTGRPISELQSQPREPFPWRVLKLALLPADRATLHARIAMRFEQMVTDGLLDEVRRLRARGDLHPDLPAIRAVGYRQAWAFLDGEGSAADFRDRGIYATRQLAKRQVTWLRSEYDARTFDPDRGDPLPMAATALELFLRMPTTSRQALPDRI</sequence>
<organism evidence="14 15">
    <name type="scientific">Luteibacter sahnii</name>
    <dbReference type="NCBI Taxonomy" id="3021977"/>
    <lineage>
        <taxon>Bacteria</taxon>
        <taxon>Pseudomonadati</taxon>
        <taxon>Pseudomonadota</taxon>
        <taxon>Gammaproteobacteria</taxon>
        <taxon>Lysobacterales</taxon>
        <taxon>Rhodanobacteraceae</taxon>
        <taxon>Luteibacter</taxon>
    </lineage>
</organism>
<dbReference type="SUPFAM" id="SSF52540">
    <property type="entry name" value="P-loop containing nucleoside triphosphate hydrolases"/>
    <property type="match status" value="2"/>
</dbReference>
<evidence type="ECO:0000313" key="14">
    <source>
        <dbReference type="EMBL" id="MDF4025441.1"/>
    </source>
</evidence>
<dbReference type="Gene3D" id="1.10.20.140">
    <property type="match status" value="1"/>
</dbReference>
<comment type="caution">
    <text evidence="10">Lacks conserved residue(s) required for the propagation of feature annotation.</text>
</comment>
<reference evidence="14 15" key="1">
    <citation type="journal article" date="2024" name="Curr. Microbiol.">
        <title>Luteibacter sahnii sp. nov., A Novel Yellow-Colored Xanthomonadin Pigment Producing Probiotic Bacterium from Healthy Rice Seed Microbiome.</title>
        <authorList>
            <person name="Jaiswal G."/>
            <person name="Rana R."/>
            <person name="Nayak P.K."/>
            <person name="Chouhan R."/>
            <person name="Gandhi S.G."/>
            <person name="Patel H.K."/>
            <person name="Patil P.B."/>
        </authorList>
    </citation>
    <scope>NUCLEOTIDE SEQUENCE [LARGE SCALE GENOMIC DNA]</scope>
    <source>
        <strain evidence="14 15">PPL201</strain>
    </source>
</reference>
<evidence type="ECO:0000256" key="6">
    <source>
        <dbReference type="ARBA" id="ARBA00022741"/>
    </source>
</evidence>
<feature type="site" description="Interaction with substrate tRNA" evidence="10">
    <location>
        <position position="127"/>
    </location>
</feature>
<dbReference type="NCBIfam" id="TIGR00174">
    <property type="entry name" value="miaA"/>
    <property type="match status" value="1"/>
</dbReference>
<comment type="caution">
    <text evidence="14">The sequence shown here is derived from an EMBL/GenBank/DDBJ whole genome shotgun (WGS) entry which is preliminary data.</text>
</comment>
<feature type="binding site" evidence="10">
    <location>
        <begin position="16"/>
        <end position="21"/>
    </location>
    <ligand>
        <name>substrate</name>
    </ligand>
</feature>
<evidence type="ECO:0000256" key="3">
    <source>
        <dbReference type="ARBA" id="ARBA00005842"/>
    </source>
</evidence>
<dbReference type="GO" id="GO:0052381">
    <property type="term" value="F:tRNA dimethylallyltransferase activity"/>
    <property type="evidence" value="ECO:0007669"/>
    <property type="project" value="UniProtKB-EC"/>
</dbReference>
<comment type="catalytic activity">
    <reaction evidence="9 10 11">
        <text>adenosine(37) in tRNA + dimethylallyl diphosphate = N(6)-dimethylallyladenosine(37) in tRNA + diphosphate</text>
        <dbReference type="Rhea" id="RHEA:26482"/>
        <dbReference type="Rhea" id="RHEA-COMP:10162"/>
        <dbReference type="Rhea" id="RHEA-COMP:10375"/>
        <dbReference type="ChEBI" id="CHEBI:33019"/>
        <dbReference type="ChEBI" id="CHEBI:57623"/>
        <dbReference type="ChEBI" id="CHEBI:74411"/>
        <dbReference type="ChEBI" id="CHEBI:74415"/>
        <dbReference type="EC" id="2.5.1.75"/>
    </reaction>
</comment>
<keyword evidence="15" id="KW-1185">Reference proteome</keyword>
<keyword evidence="8 10" id="KW-0460">Magnesium</keyword>
<protein>
    <recommendedName>
        <fullName evidence="10">tRNA dimethylallyltransferase</fullName>
        <ecNumber evidence="10">2.5.1.75</ecNumber>
    </recommendedName>
    <alternativeName>
        <fullName evidence="10">Dimethylallyl diphosphate:tRNA dimethylallyltransferase</fullName>
        <shortName evidence="10">DMAPP:tRNA dimethylallyltransferase</shortName>
        <shortName evidence="10">DMATase</shortName>
    </alternativeName>
    <alternativeName>
        <fullName evidence="10">Isopentenyl-diphosphate:tRNA isopentenyltransferase</fullName>
        <shortName evidence="10">IPP transferase</shortName>
        <shortName evidence="10">IPPT</shortName>
        <shortName evidence="10">IPTase</shortName>
    </alternativeName>
</protein>
<dbReference type="Pfam" id="PF01715">
    <property type="entry name" value="IPPT"/>
    <property type="match status" value="1"/>
</dbReference>
<gene>
    <name evidence="10 14" type="primary">miaA</name>
    <name evidence="14" type="ORF">P3W24_10740</name>
</gene>
<evidence type="ECO:0000256" key="11">
    <source>
        <dbReference type="RuleBase" id="RU003783"/>
    </source>
</evidence>
<evidence type="ECO:0000256" key="9">
    <source>
        <dbReference type="ARBA" id="ARBA00049563"/>
    </source>
</evidence>
<dbReference type="EMBL" id="JARJJS010000002">
    <property type="protein sequence ID" value="MDF4025441.1"/>
    <property type="molecule type" value="Genomic_DNA"/>
</dbReference>
<dbReference type="PANTHER" id="PTHR11088:SF60">
    <property type="entry name" value="TRNA DIMETHYLALLYLTRANSFERASE"/>
    <property type="match status" value="1"/>
</dbReference>
<feature type="region of interest" description="Interaction with substrate tRNA" evidence="10">
    <location>
        <begin position="163"/>
        <end position="167"/>
    </location>
</feature>
<evidence type="ECO:0000313" key="15">
    <source>
        <dbReference type="Proteomes" id="UP001528850"/>
    </source>
</evidence>
<feature type="site" description="Interaction with substrate tRNA" evidence="10">
    <location>
        <position position="105"/>
    </location>
</feature>
<dbReference type="Gene3D" id="3.40.50.300">
    <property type="entry name" value="P-loop containing nucleotide triphosphate hydrolases"/>
    <property type="match status" value="1"/>
</dbReference>
<keyword evidence="5 10" id="KW-0819">tRNA processing</keyword>
<dbReference type="InterPro" id="IPR018022">
    <property type="entry name" value="IPT"/>
</dbReference>
<dbReference type="InterPro" id="IPR027417">
    <property type="entry name" value="P-loop_NTPase"/>
</dbReference>
<dbReference type="HAMAP" id="MF_00185">
    <property type="entry name" value="IPP_trans"/>
    <property type="match status" value="1"/>
</dbReference>
<dbReference type="Proteomes" id="UP001528850">
    <property type="component" value="Unassembled WGS sequence"/>
</dbReference>
<dbReference type="EC" id="2.5.1.75" evidence="10"/>
<evidence type="ECO:0000256" key="1">
    <source>
        <dbReference type="ARBA" id="ARBA00001946"/>
    </source>
</evidence>
<comment type="cofactor">
    <cofactor evidence="1 10">
        <name>Mg(2+)</name>
        <dbReference type="ChEBI" id="CHEBI:18420"/>
    </cofactor>
</comment>
<evidence type="ECO:0000256" key="7">
    <source>
        <dbReference type="ARBA" id="ARBA00022840"/>
    </source>
</evidence>
<evidence type="ECO:0000256" key="4">
    <source>
        <dbReference type="ARBA" id="ARBA00022679"/>
    </source>
</evidence>
<evidence type="ECO:0000256" key="13">
    <source>
        <dbReference type="RuleBase" id="RU003785"/>
    </source>
</evidence>
<proteinExistence type="inferred from homology"/>